<evidence type="ECO:0000313" key="13">
    <source>
        <dbReference type="Proteomes" id="UP000010808"/>
    </source>
</evidence>
<sequence>MKVIDLSHIMTEGMPVYPGTKKPDIKAINTHEKNGFCEHQLIISSHTGTHIDAPAHMIKGGATLDKMDVGIFCGSGIVIDLTDKDASDRDITIDSLAAYEENICANDFILLNTGWYKHWGTQKYFSNYPALTTEAARWLADFDLKGIGVDVISIDPSGTKGFPAHKILLEKNILIIENLTDLHRITASEIFFSCLPIKFLDADGSPVRAVAMYPCDT</sequence>
<organism evidence="12 13">
    <name type="scientific">Maridesulfovibrio hydrothermalis AM13 = DSM 14728</name>
    <dbReference type="NCBI Taxonomy" id="1121451"/>
    <lineage>
        <taxon>Bacteria</taxon>
        <taxon>Pseudomonadati</taxon>
        <taxon>Thermodesulfobacteriota</taxon>
        <taxon>Desulfovibrionia</taxon>
        <taxon>Desulfovibrionales</taxon>
        <taxon>Desulfovibrionaceae</taxon>
        <taxon>Maridesulfovibrio</taxon>
    </lineage>
</organism>
<evidence type="ECO:0000256" key="4">
    <source>
        <dbReference type="ARBA" id="ARBA00012930"/>
    </source>
</evidence>
<evidence type="ECO:0000256" key="10">
    <source>
        <dbReference type="ARBA" id="ARBA00048496"/>
    </source>
</evidence>
<keyword evidence="6" id="KW-0479">Metal-binding</keyword>
<evidence type="ECO:0000256" key="8">
    <source>
        <dbReference type="ARBA" id="ARBA00022833"/>
    </source>
</evidence>
<dbReference type="AlphaFoldDB" id="L0RH15"/>
<evidence type="ECO:0000256" key="9">
    <source>
        <dbReference type="ARBA" id="ARBA00023079"/>
    </source>
</evidence>
<evidence type="ECO:0000256" key="5">
    <source>
        <dbReference type="ARBA" id="ARBA00014889"/>
    </source>
</evidence>
<dbReference type="KEGG" id="dhy:DESAM_22604"/>
<dbReference type="PANTHER" id="PTHR31118:SF12">
    <property type="entry name" value="CYCLASE-LIKE PROTEIN 2"/>
    <property type="match status" value="1"/>
</dbReference>
<dbReference type="PANTHER" id="PTHR31118">
    <property type="entry name" value="CYCLASE-LIKE PROTEIN 2"/>
    <property type="match status" value="1"/>
</dbReference>
<keyword evidence="13" id="KW-1185">Reference proteome</keyword>
<accession>L0RH15</accession>
<dbReference type="eggNOG" id="COG1878">
    <property type="taxonomic scope" value="Bacteria"/>
</dbReference>
<dbReference type="FunFam" id="3.50.30.50:FF:000001">
    <property type="entry name" value="Kynurenine formamidase"/>
    <property type="match status" value="1"/>
</dbReference>
<name>L0RH15_9BACT</name>
<gene>
    <name evidence="12" type="ORF">DESAM_22604</name>
</gene>
<keyword evidence="7" id="KW-0378">Hydrolase</keyword>
<evidence type="ECO:0000313" key="12">
    <source>
        <dbReference type="EMBL" id="CCO24871.1"/>
    </source>
</evidence>
<evidence type="ECO:0000256" key="2">
    <source>
        <dbReference type="ARBA" id="ARBA00002204"/>
    </source>
</evidence>
<dbReference type="Proteomes" id="UP000010808">
    <property type="component" value="Chromosome"/>
</dbReference>
<dbReference type="InterPro" id="IPR007325">
    <property type="entry name" value="KFase/CYL"/>
</dbReference>
<reference evidence="12 13" key="1">
    <citation type="submission" date="2012-10" db="EMBL/GenBank/DDBJ databases">
        <authorList>
            <person name="Genoscope - CEA"/>
        </authorList>
    </citation>
    <scope>NUCLEOTIDE SEQUENCE [LARGE SCALE GENOMIC DNA]</scope>
    <source>
        <strain evidence="13">AM13 / DSM 14728</strain>
    </source>
</reference>
<dbReference type="SUPFAM" id="SSF102198">
    <property type="entry name" value="Putative cyclase"/>
    <property type="match status" value="1"/>
</dbReference>
<keyword evidence="8" id="KW-0862">Zinc</keyword>
<evidence type="ECO:0000256" key="1">
    <source>
        <dbReference type="ARBA" id="ARBA00001947"/>
    </source>
</evidence>
<dbReference type="Pfam" id="PF04199">
    <property type="entry name" value="Cyclase"/>
    <property type="match status" value="1"/>
</dbReference>
<dbReference type="GO" id="GO:0046872">
    <property type="term" value="F:metal ion binding"/>
    <property type="evidence" value="ECO:0007669"/>
    <property type="project" value="UniProtKB-KW"/>
</dbReference>
<dbReference type="HOGENOM" id="CLU_030671_3_0_7"/>
<dbReference type="EMBL" id="FO203522">
    <property type="protein sequence ID" value="CCO24871.1"/>
    <property type="molecule type" value="Genomic_DNA"/>
</dbReference>
<dbReference type="OrthoDB" id="7067800at2"/>
<comment type="pathway">
    <text evidence="11">Amino-acid degradation; L-tryptophan degradation via kynurenine pathway; L-kynurenine from L-tryptophan: step 2/2.</text>
</comment>
<comment type="cofactor">
    <cofactor evidence="1">
        <name>Zn(2+)</name>
        <dbReference type="ChEBI" id="CHEBI:29105"/>
    </cofactor>
</comment>
<dbReference type="GO" id="GO:0004061">
    <property type="term" value="F:arylformamidase activity"/>
    <property type="evidence" value="ECO:0007669"/>
    <property type="project" value="UniProtKB-EC"/>
</dbReference>
<protein>
    <recommendedName>
        <fullName evidence="5">Kynurenine formamidase</fullName>
        <ecNumber evidence="4">3.5.1.9</ecNumber>
    </recommendedName>
</protein>
<comment type="subunit">
    <text evidence="3">Homodimer.</text>
</comment>
<dbReference type="RefSeq" id="WP_015337469.1">
    <property type="nucleotide sequence ID" value="NC_020055.1"/>
</dbReference>
<comment type="function">
    <text evidence="2">Catalyzes the hydrolysis of N-formyl-L-kynurenine to L-kynurenine, the second step in the kynurenine pathway of tryptophan degradation.</text>
</comment>
<dbReference type="STRING" id="1121451.DESAM_22604"/>
<dbReference type="PATRIC" id="fig|1121451.3.peg.2814"/>
<evidence type="ECO:0000256" key="6">
    <source>
        <dbReference type="ARBA" id="ARBA00022723"/>
    </source>
</evidence>
<comment type="catalytic activity">
    <reaction evidence="10">
        <text>N-formyl-L-kynurenine + H2O = L-kynurenine + formate + H(+)</text>
        <dbReference type="Rhea" id="RHEA:13009"/>
        <dbReference type="ChEBI" id="CHEBI:15377"/>
        <dbReference type="ChEBI" id="CHEBI:15378"/>
        <dbReference type="ChEBI" id="CHEBI:15740"/>
        <dbReference type="ChEBI" id="CHEBI:57959"/>
        <dbReference type="ChEBI" id="CHEBI:58629"/>
        <dbReference type="EC" id="3.5.1.9"/>
    </reaction>
</comment>
<keyword evidence="9" id="KW-0823">Tryptophan catabolism</keyword>
<evidence type="ECO:0000256" key="7">
    <source>
        <dbReference type="ARBA" id="ARBA00022801"/>
    </source>
</evidence>
<dbReference type="Gene3D" id="3.50.30.50">
    <property type="entry name" value="Putative cyclase"/>
    <property type="match status" value="1"/>
</dbReference>
<evidence type="ECO:0000256" key="11">
    <source>
        <dbReference type="ARBA" id="ARBA00060547"/>
    </source>
</evidence>
<dbReference type="GO" id="GO:0019441">
    <property type="term" value="P:L-tryptophan catabolic process to kynurenine"/>
    <property type="evidence" value="ECO:0007669"/>
    <property type="project" value="InterPro"/>
</dbReference>
<evidence type="ECO:0000256" key="3">
    <source>
        <dbReference type="ARBA" id="ARBA00011738"/>
    </source>
</evidence>
<dbReference type="InterPro" id="IPR037175">
    <property type="entry name" value="KFase_sf"/>
</dbReference>
<proteinExistence type="predicted"/>
<dbReference type="EC" id="3.5.1.9" evidence="4"/>